<reference evidence="10" key="1">
    <citation type="submission" date="2022-07" db="EMBL/GenBank/DDBJ databases">
        <title>Draft genome sequence of Zalerion maritima ATCC 34329, a (micro)plastics degrading marine fungus.</title>
        <authorList>
            <person name="Paco A."/>
            <person name="Goncalves M.F.M."/>
            <person name="Rocha-Santos T.A.P."/>
            <person name="Alves A."/>
        </authorList>
    </citation>
    <scope>NUCLEOTIDE SEQUENCE</scope>
    <source>
        <strain evidence="10">ATCC 34329</strain>
    </source>
</reference>
<dbReference type="InterPro" id="IPR014001">
    <property type="entry name" value="Helicase_ATP-bd"/>
</dbReference>
<keyword evidence="5 6" id="KW-0694">RNA-binding</keyword>
<organism evidence="10 11">
    <name type="scientific">Zalerion maritima</name>
    <dbReference type="NCBI Taxonomy" id="339359"/>
    <lineage>
        <taxon>Eukaryota</taxon>
        <taxon>Fungi</taxon>
        <taxon>Dikarya</taxon>
        <taxon>Ascomycota</taxon>
        <taxon>Pezizomycotina</taxon>
        <taxon>Sordariomycetes</taxon>
        <taxon>Lulworthiomycetidae</taxon>
        <taxon>Lulworthiales</taxon>
        <taxon>Lulworthiaceae</taxon>
        <taxon>Zalerion</taxon>
    </lineage>
</organism>
<dbReference type="PROSITE" id="PS51192">
    <property type="entry name" value="HELICASE_ATP_BIND_1"/>
    <property type="match status" value="1"/>
</dbReference>
<gene>
    <name evidence="10" type="ORF">MKZ38_002386</name>
</gene>
<dbReference type="Proteomes" id="UP001201980">
    <property type="component" value="Unassembled WGS sequence"/>
</dbReference>
<feature type="domain" description="Helicase ATP-binding" evidence="8">
    <location>
        <begin position="200"/>
        <end position="391"/>
    </location>
</feature>
<name>A0AAD5WRB3_9PEZI</name>
<evidence type="ECO:0000313" key="10">
    <source>
        <dbReference type="EMBL" id="KAJ2900590.1"/>
    </source>
</evidence>
<dbReference type="PROSITE" id="PS51194">
    <property type="entry name" value="HELICASE_CTER"/>
    <property type="match status" value="1"/>
</dbReference>
<evidence type="ECO:0000259" key="9">
    <source>
        <dbReference type="PROSITE" id="PS51194"/>
    </source>
</evidence>
<evidence type="ECO:0000256" key="1">
    <source>
        <dbReference type="ARBA" id="ARBA00022741"/>
    </source>
</evidence>
<dbReference type="EC" id="3.6.4.13" evidence="6"/>
<dbReference type="EMBL" id="JAKWBI020000170">
    <property type="protein sequence ID" value="KAJ2900590.1"/>
    <property type="molecule type" value="Genomic_DNA"/>
</dbReference>
<dbReference type="Gene3D" id="3.40.50.300">
    <property type="entry name" value="P-loop containing nucleotide triphosphate hydrolases"/>
    <property type="match status" value="2"/>
</dbReference>
<evidence type="ECO:0000256" key="2">
    <source>
        <dbReference type="ARBA" id="ARBA00022801"/>
    </source>
</evidence>
<comment type="catalytic activity">
    <reaction evidence="6">
        <text>ATP + H2O = ADP + phosphate + H(+)</text>
        <dbReference type="Rhea" id="RHEA:13065"/>
        <dbReference type="ChEBI" id="CHEBI:15377"/>
        <dbReference type="ChEBI" id="CHEBI:15378"/>
        <dbReference type="ChEBI" id="CHEBI:30616"/>
        <dbReference type="ChEBI" id="CHEBI:43474"/>
        <dbReference type="ChEBI" id="CHEBI:456216"/>
        <dbReference type="EC" id="3.6.4.13"/>
    </reaction>
</comment>
<evidence type="ECO:0000256" key="6">
    <source>
        <dbReference type="RuleBase" id="RU365068"/>
    </source>
</evidence>
<feature type="region of interest" description="Disordered" evidence="7">
    <location>
        <begin position="1"/>
        <end position="31"/>
    </location>
</feature>
<feature type="compositionally biased region" description="Gly residues" evidence="7">
    <location>
        <begin position="799"/>
        <end position="833"/>
    </location>
</feature>
<dbReference type="Pfam" id="PF00270">
    <property type="entry name" value="DEAD"/>
    <property type="match status" value="1"/>
</dbReference>
<comment type="domain">
    <text evidence="6">The Q motif is unique to and characteristic of the DEAD box family of RNA helicases and controls ATP binding and hydrolysis.</text>
</comment>
<dbReference type="InterPro" id="IPR000629">
    <property type="entry name" value="RNA-helicase_DEAD-box_CS"/>
</dbReference>
<keyword evidence="3 6" id="KW-0347">Helicase</keyword>
<dbReference type="InterPro" id="IPR027417">
    <property type="entry name" value="P-loop_NTPase"/>
</dbReference>
<evidence type="ECO:0000259" key="8">
    <source>
        <dbReference type="PROSITE" id="PS51192"/>
    </source>
</evidence>
<evidence type="ECO:0000256" key="7">
    <source>
        <dbReference type="SAM" id="MobiDB-lite"/>
    </source>
</evidence>
<evidence type="ECO:0000256" key="4">
    <source>
        <dbReference type="ARBA" id="ARBA00022840"/>
    </source>
</evidence>
<feature type="compositionally biased region" description="Basic and acidic residues" evidence="7">
    <location>
        <begin position="784"/>
        <end position="798"/>
    </location>
</feature>
<evidence type="ECO:0000256" key="3">
    <source>
        <dbReference type="ARBA" id="ARBA00022806"/>
    </source>
</evidence>
<accession>A0AAD5WRB3</accession>
<dbReference type="PROSITE" id="PS00039">
    <property type="entry name" value="DEAD_ATP_HELICASE"/>
    <property type="match status" value="1"/>
</dbReference>
<keyword evidence="1 6" id="KW-0547">Nucleotide-binding</keyword>
<keyword evidence="11" id="KW-1185">Reference proteome</keyword>
<comment type="similarity">
    <text evidence="6">Belongs to the DEAD box helicase family.</text>
</comment>
<comment type="caution">
    <text evidence="10">The sequence shown here is derived from an EMBL/GenBank/DDBJ whole genome shotgun (WGS) entry which is preliminary data.</text>
</comment>
<protein>
    <recommendedName>
        <fullName evidence="6">ATP-dependent RNA helicase</fullName>
        <ecNumber evidence="6">3.6.4.13</ecNumber>
    </recommendedName>
</protein>
<proteinExistence type="inferred from homology"/>
<dbReference type="GO" id="GO:0005524">
    <property type="term" value="F:ATP binding"/>
    <property type="evidence" value="ECO:0007669"/>
    <property type="project" value="UniProtKB-UniRule"/>
</dbReference>
<dbReference type="GO" id="GO:0003723">
    <property type="term" value="F:RNA binding"/>
    <property type="evidence" value="ECO:0007669"/>
    <property type="project" value="UniProtKB-UniRule"/>
</dbReference>
<evidence type="ECO:0000256" key="5">
    <source>
        <dbReference type="ARBA" id="ARBA00022884"/>
    </source>
</evidence>
<dbReference type="InterPro" id="IPR001650">
    <property type="entry name" value="Helicase_C-like"/>
</dbReference>
<dbReference type="SMART" id="SM00487">
    <property type="entry name" value="DEXDc"/>
    <property type="match status" value="1"/>
</dbReference>
<dbReference type="InterPro" id="IPR011545">
    <property type="entry name" value="DEAD/DEAH_box_helicase_dom"/>
</dbReference>
<evidence type="ECO:0000313" key="11">
    <source>
        <dbReference type="Proteomes" id="UP001201980"/>
    </source>
</evidence>
<keyword evidence="4 6" id="KW-0067">ATP-binding</keyword>
<keyword evidence="2 6" id="KW-0378">Hydrolase</keyword>
<dbReference type="PANTHER" id="PTHR24031">
    <property type="entry name" value="RNA HELICASE"/>
    <property type="match status" value="1"/>
</dbReference>
<feature type="domain" description="Helicase C-terminal" evidence="9">
    <location>
        <begin position="423"/>
        <end position="586"/>
    </location>
</feature>
<feature type="region of interest" description="Disordered" evidence="7">
    <location>
        <begin position="667"/>
        <end position="833"/>
    </location>
</feature>
<dbReference type="SUPFAM" id="SSF52540">
    <property type="entry name" value="P-loop containing nucleoside triphosphate hydrolases"/>
    <property type="match status" value="1"/>
</dbReference>
<comment type="function">
    <text evidence="6">RNA helicase.</text>
</comment>
<dbReference type="CDD" id="cd18787">
    <property type="entry name" value="SF2_C_DEAD"/>
    <property type="match status" value="1"/>
</dbReference>
<dbReference type="GO" id="GO:0016787">
    <property type="term" value="F:hydrolase activity"/>
    <property type="evidence" value="ECO:0007669"/>
    <property type="project" value="UniProtKB-KW"/>
</dbReference>
<dbReference type="AlphaFoldDB" id="A0AAD5WRB3"/>
<dbReference type="Pfam" id="PF00271">
    <property type="entry name" value="Helicase_C"/>
    <property type="match status" value="1"/>
</dbReference>
<sequence length="833" mass="88554">MQFSSPHANRVWSGMRDNCKKSGPMQRLAQDDKPDKNFLQENFCSTHLPRRTYSLQALQFSFFLLPFALPLDKPSSPFYSKMMRPYLQRSAQLGRSVSTQSSILRVCRPALSLAAIHHATTSSAPQSTTVSSRSHNHGPSLARFYSTEAVAHAPSVSGSNGPAITKFADLESLGVNPAIVQSVVQGMGYETMSDVQAKTIPIGVSGKDIVAQAKTGTGKTLAFLIPVLNQMLVDDPSLVSRRSKFSADSTNIRAIILSPTRELAEQIAVEAERLVRGTGIVVQRAVGGNSKSSMLHKTRREGCHLLVATPGRLNDLLDDQSSGIAAPNLKALVLDEADRMLDVGFEPQLRQIQTYLPDRSANPYQTMLYSATIPPNVVQLARNYVNHENFKFVQTIDKNEAPTHEKIPQNLVTTVGYESLFPTLYELLLRESREHSEDNELPPFKAMVFFSKTSMVELSTEMFFKLERNFPSSRLLHIHGGLTQQARTRASDEFRRLQSAILFSTDVTARGLDFPNVSHVFQVGLPPSRDQYIHRIGRTGRAGKSGEGWLIVNEHEIMGARHMLPGLPIKPHKELASANYQLKGDEHESPGAPEAVAHVSQALRRTPKSLLRRMYLATLANTDSRLRSSIAEELNRWATLGWGHAEPPSVSPNMASRLGLSRVPGIRVGHDNASDDDDFGAQFSGGGGGSGGRGGGGGFGGRSGGGGFGGRDRGGGGSGGFGGRDRGGSGGFGGRDRGGGGSGGFGGRDRGGGGSGGFGGRDRGGGSSGGFGGRDRGSSGGFGGRDRGSGGFGGRDRGSGGYGGRGGGGGGSGGRDRNGGGYGGRGGGQRSTF</sequence>
<dbReference type="GO" id="GO:0003724">
    <property type="term" value="F:RNA helicase activity"/>
    <property type="evidence" value="ECO:0007669"/>
    <property type="project" value="UniProtKB-EC"/>
</dbReference>
<dbReference type="SMART" id="SM00490">
    <property type="entry name" value="HELICc"/>
    <property type="match status" value="1"/>
</dbReference>
<feature type="compositionally biased region" description="Gly residues" evidence="7">
    <location>
        <begin position="683"/>
        <end position="783"/>
    </location>
</feature>